<organism evidence="2 3">
    <name type="scientific">Campylobacter gracilis RM3268</name>
    <dbReference type="NCBI Taxonomy" id="553220"/>
    <lineage>
        <taxon>Bacteria</taxon>
        <taxon>Pseudomonadati</taxon>
        <taxon>Campylobacterota</taxon>
        <taxon>Epsilonproteobacteria</taxon>
        <taxon>Campylobacterales</taxon>
        <taxon>Campylobacteraceae</taxon>
        <taxon>Campylobacter</taxon>
    </lineage>
</organism>
<sequence>MLFIVFLETAIALKEDLEINLLRIFFIFTLSLCTGIGTIGAVILGVFIHREKISARKAPLISHNFKRRDAEINLEFWRI</sequence>
<keyword evidence="1" id="KW-0812">Transmembrane</keyword>
<evidence type="ECO:0000313" key="2">
    <source>
        <dbReference type="EMBL" id="EEV17766.1"/>
    </source>
</evidence>
<feature type="transmembrane region" description="Helical" evidence="1">
    <location>
        <begin position="22"/>
        <end position="48"/>
    </location>
</feature>
<evidence type="ECO:0000256" key="1">
    <source>
        <dbReference type="SAM" id="Phobius"/>
    </source>
</evidence>
<dbReference type="AlphaFoldDB" id="C8PI02"/>
<reference evidence="2 3" key="1">
    <citation type="submission" date="2009-07" db="EMBL/GenBank/DDBJ databases">
        <authorList>
            <person name="Madupu R."/>
            <person name="Sebastian Y."/>
            <person name="Durkin A.S."/>
            <person name="Torralba M."/>
            <person name="Methe B."/>
            <person name="Sutton G.G."/>
            <person name="Strausberg R.L."/>
            <person name="Nelson K.E."/>
        </authorList>
    </citation>
    <scope>NUCLEOTIDE SEQUENCE [LARGE SCALE GENOMIC DNA]</scope>
    <source>
        <strain evidence="2 3">RM3268</strain>
    </source>
</reference>
<keyword evidence="3" id="KW-1185">Reference proteome</keyword>
<keyword evidence="1" id="KW-0472">Membrane</keyword>
<dbReference type="STRING" id="824.CGRAC_1768"/>
<name>C8PI02_9BACT</name>
<protein>
    <submittedName>
        <fullName evidence="2">Uncharacterized protein</fullName>
    </submittedName>
</protein>
<keyword evidence="1" id="KW-1133">Transmembrane helix</keyword>
<dbReference type="Proteomes" id="UP000005709">
    <property type="component" value="Unassembled WGS sequence"/>
</dbReference>
<comment type="caution">
    <text evidence="2">The sequence shown here is derived from an EMBL/GenBank/DDBJ whole genome shotgun (WGS) entry which is preliminary data.</text>
</comment>
<proteinExistence type="predicted"/>
<dbReference type="EMBL" id="ACYG01000024">
    <property type="protein sequence ID" value="EEV17766.1"/>
    <property type="molecule type" value="Genomic_DNA"/>
</dbReference>
<gene>
    <name evidence="2" type="ORF">CAMGR0001_0598</name>
</gene>
<accession>C8PI02</accession>
<evidence type="ECO:0000313" key="3">
    <source>
        <dbReference type="Proteomes" id="UP000005709"/>
    </source>
</evidence>